<reference evidence="2" key="1">
    <citation type="submission" date="2010-09" db="EMBL/GenBank/DDBJ databases">
        <title>The genome sequence of Geomyces destructans 20631-21.</title>
        <authorList>
            <consortium name="The Broad Institute Genome Sequencing Platform"/>
            <person name="Cuomo C.A."/>
            <person name="Blehert D.S."/>
            <person name="Lorch J.M."/>
            <person name="Young S.K."/>
            <person name="Zeng Q."/>
            <person name="Gargeya S."/>
            <person name="Fitzgerald M."/>
            <person name="Haas B."/>
            <person name="Abouelleil A."/>
            <person name="Alvarado L."/>
            <person name="Arachchi H.M."/>
            <person name="Berlin A."/>
            <person name="Brown A."/>
            <person name="Chapman S.B."/>
            <person name="Chen Z."/>
            <person name="Dunbar C."/>
            <person name="Freedman E."/>
            <person name="Gearin G."/>
            <person name="Gellesch M."/>
            <person name="Goldberg J."/>
            <person name="Griggs A."/>
            <person name="Gujja S."/>
            <person name="Heiman D."/>
            <person name="Howarth C."/>
            <person name="Larson L."/>
            <person name="Lui A."/>
            <person name="MacDonald P.J.P."/>
            <person name="Montmayeur A."/>
            <person name="Murphy C."/>
            <person name="Neiman D."/>
            <person name="Pearson M."/>
            <person name="Priest M."/>
            <person name="Roberts A."/>
            <person name="Saif S."/>
            <person name="Shea T."/>
            <person name="Shenoy N."/>
            <person name="Sisk P."/>
            <person name="Stolte C."/>
            <person name="Sykes S."/>
            <person name="Wortman J."/>
            <person name="Nusbaum C."/>
            <person name="Birren B."/>
        </authorList>
    </citation>
    <scope>NUCLEOTIDE SEQUENCE [LARGE SCALE GENOMIC DNA]</scope>
    <source>
        <strain evidence="2">ATCC MYA-4855 / 20631-21</strain>
    </source>
</reference>
<dbReference type="VEuPathDB" id="FungiDB:GMDG_01499"/>
<dbReference type="EMBL" id="GL573186">
    <property type="protein sequence ID" value="ELR04423.1"/>
    <property type="molecule type" value="Genomic_DNA"/>
</dbReference>
<dbReference type="AlphaFoldDB" id="L8FVB8"/>
<accession>L8FVB8</accession>
<keyword evidence="2" id="KW-1185">Reference proteome</keyword>
<dbReference type="InParanoid" id="L8FVB8"/>
<evidence type="ECO:0008006" key="3">
    <source>
        <dbReference type="Google" id="ProtNLM"/>
    </source>
</evidence>
<gene>
    <name evidence="1" type="ORF">GMDG_01499</name>
</gene>
<protein>
    <recommendedName>
        <fullName evidence="3">DUF4219 domain-containing protein</fullName>
    </recommendedName>
</protein>
<proteinExistence type="predicted"/>
<sequence length="80" mass="9292">MESEHIERSRIQKLSGPNYRNWALQIQIELIDRKVWSTIDDKFTLEYELTSQKRKKLKRLPLHAKNSSLYSATTGLGGSS</sequence>
<dbReference type="Proteomes" id="UP000011064">
    <property type="component" value="Unassembled WGS sequence"/>
</dbReference>
<dbReference type="HOGENOM" id="CLU_2590753_0_0_1"/>
<evidence type="ECO:0000313" key="1">
    <source>
        <dbReference type="EMBL" id="ELR04423.1"/>
    </source>
</evidence>
<name>L8FVB8_PSED2</name>
<organism evidence="1 2">
    <name type="scientific">Pseudogymnoascus destructans (strain ATCC MYA-4855 / 20631-21)</name>
    <name type="common">Bat white-nose syndrome fungus</name>
    <name type="synonym">Geomyces destructans</name>
    <dbReference type="NCBI Taxonomy" id="658429"/>
    <lineage>
        <taxon>Eukaryota</taxon>
        <taxon>Fungi</taxon>
        <taxon>Dikarya</taxon>
        <taxon>Ascomycota</taxon>
        <taxon>Pezizomycotina</taxon>
        <taxon>Leotiomycetes</taxon>
        <taxon>Thelebolales</taxon>
        <taxon>Thelebolaceae</taxon>
        <taxon>Pseudogymnoascus</taxon>
    </lineage>
</organism>
<evidence type="ECO:0000313" key="2">
    <source>
        <dbReference type="Proteomes" id="UP000011064"/>
    </source>
</evidence>